<organism evidence="1 2">
    <name type="scientific">Neogemmobacter tilapiae</name>
    <dbReference type="NCBI Taxonomy" id="875041"/>
    <lineage>
        <taxon>Bacteria</taxon>
        <taxon>Pseudomonadati</taxon>
        <taxon>Pseudomonadota</taxon>
        <taxon>Alphaproteobacteria</taxon>
        <taxon>Rhodobacterales</taxon>
        <taxon>Paracoccaceae</taxon>
        <taxon>Neogemmobacter</taxon>
    </lineage>
</organism>
<name>A0A918TLL3_9RHOB</name>
<gene>
    <name evidence="1" type="ORF">GCM10007315_17150</name>
</gene>
<evidence type="ECO:0000313" key="1">
    <source>
        <dbReference type="EMBL" id="GHC54738.1"/>
    </source>
</evidence>
<reference evidence="1" key="2">
    <citation type="submission" date="2020-09" db="EMBL/GenBank/DDBJ databases">
        <authorList>
            <person name="Sun Q."/>
            <person name="Kim S."/>
        </authorList>
    </citation>
    <scope>NUCLEOTIDE SEQUENCE</scope>
    <source>
        <strain evidence="1">KCTC 23310</strain>
    </source>
</reference>
<protein>
    <submittedName>
        <fullName evidence="1">Uncharacterized protein</fullName>
    </submittedName>
</protein>
<evidence type="ECO:0000313" key="2">
    <source>
        <dbReference type="Proteomes" id="UP000638981"/>
    </source>
</evidence>
<proteinExistence type="predicted"/>
<dbReference type="AlphaFoldDB" id="A0A918TLL3"/>
<dbReference type="Proteomes" id="UP000638981">
    <property type="component" value="Unassembled WGS sequence"/>
</dbReference>
<reference evidence="1" key="1">
    <citation type="journal article" date="2014" name="Int. J. Syst. Evol. Microbiol.">
        <title>Complete genome sequence of Corynebacterium casei LMG S-19264T (=DSM 44701T), isolated from a smear-ripened cheese.</title>
        <authorList>
            <consortium name="US DOE Joint Genome Institute (JGI-PGF)"/>
            <person name="Walter F."/>
            <person name="Albersmeier A."/>
            <person name="Kalinowski J."/>
            <person name="Ruckert C."/>
        </authorList>
    </citation>
    <scope>NUCLEOTIDE SEQUENCE</scope>
    <source>
        <strain evidence="1">KCTC 23310</strain>
    </source>
</reference>
<sequence>MRLLLICLALAGCGAQSGPALLPIEDVLAGVEAPPPPSAEALASRAAALRARAAGL</sequence>
<accession>A0A918TLL3</accession>
<comment type="caution">
    <text evidence="1">The sequence shown here is derived from an EMBL/GenBank/DDBJ whole genome shotgun (WGS) entry which is preliminary data.</text>
</comment>
<dbReference type="RefSeq" id="WP_189411214.1">
    <property type="nucleotide sequence ID" value="NZ_BMYJ01000004.1"/>
</dbReference>
<keyword evidence="2" id="KW-1185">Reference proteome</keyword>
<dbReference type="EMBL" id="BMYJ01000004">
    <property type="protein sequence ID" value="GHC54738.1"/>
    <property type="molecule type" value="Genomic_DNA"/>
</dbReference>